<name>A0AC35TKN9_9BILA</name>
<protein>
    <submittedName>
        <fullName evidence="2">Uncharacterized protein</fullName>
    </submittedName>
</protein>
<dbReference type="WBParaSite" id="RSKR_0000159900.1">
    <property type="protein sequence ID" value="RSKR_0000159900.1"/>
    <property type="gene ID" value="RSKR_0000159900"/>
</dbReference>
<sequence>MRRLATPVHILNSKRLIRCNSSYSLPSSVTSFCEIQTLDEPEEYVHLYFSMDSKGMKLLISKLQDLNHFDVKLLTSYETAHDDIIKSLKAQKKEQTKKATIYSNLCKYNKRNLKAELDSLIPLAQCHSAPSTQLIEKVAEENQQSASHPTLLTKTVSTSSTTSQNKRSFAFKRNWPRNRIELKYYIKQEMKNLLEVYSHYIALIGRVHSVKTLKSECRKNIEAQRRELPPHIINSYLTRNNIVHLEIHYMTMSFNDRIKEILRKYFLYLDTLDKHKIKLQNLEIGFHRYEFRLIEMFVKLRRMHCDYLEIKDDLYEEDLTKIIKR</sequence>
<evidence type="ECO:0000313" key="1">
    <source>
        <dbReference type="Proteomes" id="UP000095286"/>
    </source>
</evidence>
<proteinExistence type="predicted"/>
<dbReference type="Proteomes" id="UP000095286">
    <property type="component" value="Unplaced"/>
</dbReference>
<organism evidence="1 2">
    <name type="scientific">Rhabditophanes sp. KR3021</name>
    <dbReference type="NCBI Taxonomy" id="114890"/>
    <lineage>
        <taxon>Eukaryota</taxon>
        <taxon>Metazoa</taxon>
        <taxon>Ecdysozoa</taxon>
        <taxon>Nematoda</taxon>
        <taxon>Chromadorea</taxon>
        <taxon>Rhabditida</taxon>
        <taxon>Tylenchina</taxon>
        <taxon>Panagrolaimomorpha</taxon>
        <taxon>Strongyloidoidea</taxon>
        <taxon>Alloionematidae</taxon>
        <taxon>Rhabditophanes</taxon>
    </lineage>
</organism>
<evidence type="ECO:0000313" key="2">
    <source>
        <dbReference type="WBParaSite" id="RSKR_0000159900.1"/>
    </source>
</evidence>
<reference evidence="2" key="1">
    <citation type="submission" date="2016-11" db="UniProtKB">
        <authorList>
            <consortium name="WormBaseParasite"/>
        </authorList>
    </citation>
    <scope>IDENTIFICATION</scope>
    <source>
        <strain evidence="2">KR3021</strain>
    </source>
</reference>
<accession>A0AC35TKN9</accession>